<dbReference type="InterPro" id="IPR050245">
    <property type="entry name" value="PrsA_foldase"/>
</dbReference>
<evidence type="ECO:0000256" key="13">
    <source>
        <dbReference type="SAM" id="SignalP"/>
    </source>
</evidence>
<comment type="caution">
    <text evidence="15">The sequence shown here is derived from an EMBL/GenBank/DDBJ whole genome shotgun (WGS) entry which is preliminary data.</text>
</comment>
<evidence type="ECO:0000256" key="3">
    <source>
        <dbReference type="ARBA" id="ARBA00006071"/>
    </source>
</evidence>
<feature type="chain" id="PRO_5043734664" description="Foldase protein PrsA" evidence="13">
    <location>
        <begin position="21"/>
        <end position="348"/>
    </location>
</feature>
<feature type="region of interest" description="Disordered" evidence="12">
    <location>
        <begin position="302"/>
        <end position="348"/>
    </location>
</feature>
<protein>
    <recommendedName>
        <fullName evidence="11">Foldase protein PrsA</fullName>
        <ecNumber evidence="11">5.2.1.8</ecNumber>
    </recommendedName>
</protein>
<dbReference type="PROSITE" id="PS51257">
    <property type="entry name" value="PROKAR_LIPOPROTEIN"/>
    <property type="match status" value="1"/>
</dbReference>
<dbReference type="InterPro" id="IPR023059">
    <property type="entry name" value="Foldase_PrsA"/>
</dbReference>
<dbReference type="SUPFAM" id="SSF109998">
    <property type="entry name" value="Triger factor/SurA peptide-binding domain-like"/>
    <property type="match status" value="1"/>
</dbReference>
<comment type="catalytic activity">
    <reaction evidence="1 11">
        <text>[protein]-peptidylproline (omega=180) = [protein]-peptidylproline (omega=0)</text>
        <dbReference type="Rhea" id="RHEA:16237"/>
        <dbReference type="Rhea" id="RHEA-COMP:10747"/>
        <dbReference type="Rhea" id="RHEA-COMP:10748"/>
        <dbReference type="ChEBI" id="CHEBI:83833"/>
        <dbReference type="ChEBI" id="CHEBI:83834"/>
        <dbReference type="EC" id="5.2.1.8"/>
    </reaction>
</comment>
<dbReference type="PANTHER" id="PTHR47245:SF1">
    <property type="entry name" value="FOLDASE PROTEIN PRSA"/>
    <property type="match status" value="1"/>
</dbReference>
<keyword evidence="10 11" id="KW-0449">Lipoprotein</keyword>
<keyword evidence="8 11" id="KW-0564">Palmitate</keyword>
<evidence type="ECO:0000256" key="5">
    <source>
        <dbReference type="ARBA" id="ARBA00022729"/>
    </source>
</evidence>
<evidence type="ECO:0000256" key="4">
    <source>
        <dbReference type="ARBA" id="ARBA00022475"/>
    </source>
</evidence>
<keyword evidence="5 11" id="KW-0732">Signal</keyword>
<dbReference type="PANTHER" id="PTHR47245">
    <property type="entry name" value="PEPTIDYLPROLYL ISOMERASE"/>
    <property type="match status" value="1"/>
</dbReference>
<dbReference type="RefSeq" id="WP_311835319.1">
    <property type="nucleotide sequence ID" value="NZ_JARQBJ010000002.1"/>
</dbReference>
<feature type="compositionally biased region" description="Low complexity" evidence="12">
    <location>
        <begin position="331"/>
        <end position="348"/>
    </location>
</feature>
<feature type="compositionally biased region" description="Low complexity" evidence="12">
    <location>
        <begin position="304"/>
        <end position="323"/>
    </location>
</feature>
<evidence type="ECO:0000256" key="1">
    <source>
        <dbReference type="ARBA" id="ARBA00000971"/>
    </source>
</evidence>
<dbReference type="EMBL" id="JARQBJ010000002">
    <property type="protein sequence ID" value="MDT2809562.1"/>
    <property type="molecule type" value="Genomic_DNA"/>
</dbReference>
<sequence length="348" mass="37764">MMKKKLLIAALTGLTALTLAACSTGSSDKIASMKGATITVEDFYNHVKNDDTSAQAVQEMIIYKVFEDAYGDKVTDKEVNKQFNDTKKQLGDQFETALSSSKLTEKSYKALIKQQLAFNKGMEAHVDLTDEDLKTAWESFHPEVEVQVMTAATEDDAKALKEAVEKDGADFAKIAKEDDKNTDTTYKEDGGTAKFDSTSDTFSSTVKTAAFDLKDGEVSDVISDVDATYGSTTYYVIKMVKNTGKGNDMDKYKDELKEIATATYTSDSAFQNKVIGEELKKANVKITDDTFADVLSTYIDAAKESSTAESESDTKASSTAESESSTKESATESSTAASTEESTTESSK</sequence>
<evidence type="ECO:0000313" key="16">
    <source>
        <dbReference type="Proteomes" id="UP001256711"/>
    </source>
</evidence>
<organism evidence="15 16">
    <name type="scientific">Enterococcus asini</name>
    <dbReference type="NCBI Taxonomy" id="57732"/>
    <lineage>
        <taxon>Bacteria</taxon>
        <taxon>Bacillati</taxon>
        <taxon>Bacillota</taxon>
        <taxon>Bacilli</taxon>
        <taxon>Lactobacillales</taxon>
        <taxon>Enterococcaceae</taxon>
        <taxon>Enterococcus</taxon>
    </lineage>
</organism>
<dbReference type="PROSITE" id="PS50198">
    <property type="entry name" value="PPIC_PPIASE_2"/>
    <property type="match status" value="1"/>
</dbReference>
<keyword evidence="4 11" id="KW-1003">Cell membrane</keyword>
<dbReference type="GO" id="GO:0005886">
    <property type="term" value="C:plasma membrane"/>
    <property type="evidence" value="ECO:0007669"/>
    <property type="project" value="UniProtKB-SubCell"/>
</dbReference>
<feature type="signal peptide" evidence="13">
    <location>
        <begin position="1"/>
        <end position="20"/>
    </location>
</feature>
<evidence type="ECO:0000256" key="9">
    <source>
        <dbReference type="ARBA" id="ARBA00023235"/>
    </source>
</evidence>
<name>A0AAW8TYS6_9ENTE</name>
<evidence type="ECO:0000256" key="2">
    <source>
        <dbReference type="ARBA" id="ARBA00004193"/>
    </source>
</evidence>
<dbReference type="SUPFAM" id="SSF54534">
    <property type="entry name" value="FKBP-like"/>
    <property type="match status" value="1"/>
</dbReference>
<evidence type="ECO:0000313" key="15">
    <source>
        <dbReference type="EMBL" id="MDT2809562.1"/>
    </source>
</evidence>
<reference evidence="15" key="1">
    <citation type="submission" date="2023-03" db="EMBL/GenBank/DDBJ databases">
        <authorList>
            <person name="Shen W."/>
            <person name="Cai J."/>
        </authorList>
    </citation>
    <scope>NUCLEOTIDE SEQUENCE</scope>
    <source>
        <strain evidence="15">B226-2</strain>
    </source>
</reference>
<evidence type="ECO:0000256" key="7">
    <source>
        <dbReference type="ARBA" id="ARBA00023136"/>
    </source>
</evidence>
<evidence type="ECO:0000256" key="10">
    <source>
        <dbReference type="ARBA" id="ARBA00023288"/>
    </source>
</evidence>
<evidence type="ECO:0000256" key="11">
    <source>
        <dbReference type="HAMAP-Rule" id="MF_01145"/>
    </source>
</evidence>
<dbReference type="InterPro" id="IPR000297">
    <property type="entry name" value="PPIase_PpiC"/>
</dbReference>
<evidence type="ECO:0000256" key="12">
    <source>
        <dbReference type="SAM" id="MobiDB-lite"/>
    </source>
</evidence>
<proteinExistence type="inferred from homology"/>
<dbReference type="GO" id="GO:0006457">
    <property type="term" value="P:protein folding"/>
    <property type="evidence" value="ECO:0007669"/>
    <property type="project" value="UniProtKB-UniRule"/>
</dbReference>
<gene>
    <name evidence="11" type="primary">prsA</name>
    <name evidence="15" type="ORF">P7H43_03625</name>
</gene>
<dbReference type="HAMAP" id="MF_01145">
    <property type="entry name" value="Foldase_PrsA"/>
    <property type="match status" value="1"/>
</dbReference>
<dbReference type="Pfam" id="PF13145">
    <property type="entry name" value="Rotamase_2"/>
    <property type="match status" value="1"/>
</dbReference>
<evidence type="ECO:0000259" key="14">
    <source>
        <dbReference type="PROSITE" id="PS50198"/>
    </source>
</evidence>
<evidence type="ECO:0000256" key="6">
    <source>
        <dbReference type="ARBA" id="ARBA00023110"/>
    </source>
</evidence>
<accession>A0AAW8TYS6</accession>
<dbReference type="GO" id="GO:0003755">
    <property type="term" value="F:peptidyl-prolyl cis-trans isomerase activity"/>
    <property type="evidence" value="ECO:0007669"/>
    <property type="project" value="UniProtKB-UniRule"/>
</dbReference>
<comment type="subcellular location">
    <subcellularLocation>
        <location evidence="2 11">Cell membrane</location>
        <topology evidence="2 11">Lipid-anchor</topology>
    </subcellularLocation>
</comment>
<dbReference type="EC" id="5.2.1.8" evidence="11"/>
<dbReference type="AlphaFoldDB" id="A0AAW8TYS6"/>
<dbReference type="Proteomes" id="UP001256711">
    <property type="component" value="Unassembled WGS sequence"/>
</dbReference>
<feature type="domain" description="PpiC" evidence="14">
    <location>
        <begin position="125"/>
        <end position="241"/>
    </location>
</feature>
<evidence type="ECO:0000256" key="8">
    <source>
        <dbReference type="ARBA" id="ARBA00023139"/>
    </source>
</evidence>
<comment type="similarity">
    <text evidence="3 11">Belongs to the PrsA family.</text>
</comment>
<keyword evidence="6 11" id="KW-0697">Rotamase</keyword>
<dbReference type="Gene3D" id="3.10.50.40">
    <property type="match status" value="1"/>
</dbReference>
<keyword evidence="7 11" id="KW-0472">Membrane</keyword>
<dbReference type="InterPro" id="IPR027304">
    <property type="entry name" value="Trigger_fact/SurA_dom_sf"/>
</dbReference>
<dbReference type="InterPro" id="IPR046357">
    <property type="entry name" value="PPIase_dom_sf"/>
</dbReference>
<comment type="function">
    <text evidence="11">Plays a major role in protein secretion by helping the post-translocational extracellular folding of several secreted proteins.</text>
</comment>
<keyword evidence="9 11" id="KW-0413">Isomerase</keyword>